<dbReference type="Pfam" id="PF00560">
    <property type="entry name" value="LRR_1"/>
    <property type="match status" value="1"/>
</dbReference>
<dbReference type="InterPro" id="IPR032675">
    <property type="entry name" value="LRR_dom_sf"/>
</dbReference>
<evidence type="ECO:0000313" key="15">
    <source>
        <dbReference type="EMBL" id="KAG9463013.1"/>
    </source>
</evidence>
<dbReference type="PANTHER" id="PTHR24369:SF214">
    <property type="entry name" value="GLYCOPROTEIN V PLATELET"/>
    <property type="match status" value="1"/>
</dbReference>
<dbReference type="Proteomes" id="UP000770717">
    <property type="component" value="Unassembled WGS sequence"/>
</dbReference>
<keyword evidence="4" id="KW-0433">Leucine-rich repeat</keyword>
<dbReference type="OrthoDB" id="676979at2759"/>
<dbReference type="InterPro" id="IPR050541">
    <property type="entry name" value="LRR_TM_domain-containing"/>
</dbReference>
<dbReference type="InterPro" id="IPR003591">
    <property type="entry name" value="Leu-rich_rpt_typical-subtyp"/>
</dbReference>
<keyword evidence="8 13" id="KW-1133">Transmembrane helix</keyword>
<dbReference type="AlphaFoldDB" id="A0A8J6E9H2"/>
<name>A0A8J6E9H2_ELECQ</name>
<evidence type="ECO:0000256" key="12">
    <source>
        <dbReference type="ARBA" id="ARBA00023303"/>
    </source>
</evidence>
<evidence type="ECO:0000256" key="4">
    <source>
        <dbReference type="ARBA" id="ARBA00022614"/>
    </source>
</evidence>
<evidence type="ECO:0000256" key="1">
    <source>
        <dbReference type="ARBA" id="ARBA00004162"/>
    </source>
</evidence>
<evidence type="ECO:0000256" key="3">
    <source>
        <dbReference type="ARBA" id="ARBA00022475"/>
    </source>
</evidence>
<feature type="transmembrane region" description="Helical" evidence="13">
    <location>
        <begin position="232"/>
        <end position="260"/>
    </location>
</feature>
<dbReference type="GO" id="GO:0005886">
    <property type="term" value="C:plasma membrane"/>
    <property type="evidence" value="ECO:0007669"/>
    <property type="project" value="UniProtKB-SubCell"/>
</dbReference>
<comment type="subcellular location">
    <subcellularLocation>
        <location evidence="1">Cell membrane</location>
        <topology evidence="1">Single-pass membrane protein</topology>
    </subcellularLocation>
</comment>
<evidence type="ECO:0000256" key="10">
    <source>
        <dbReference type="ARBA" id="ARBA00023136"/>
    </source>
</evidence>
<protein>
    <recommendedName>
        <fullName evidence="14">LRRCT domain-containing protein</fullName>
    </recommendedName>
</protein>
<gene>
    <name evidence="15" type="ORF">GDO78_022619</name>
</gene>
<proteinExistence type="predicted"/>
<evidence type="ECO:0000256" key="7">
    <source>
        <dbReference type="ARBA" id="ARBA00022737"/>
    </source>
</evidence>
<reference evidence="15" key="1">
    <citation type="thesis" date="2020" institute="ProQuest LLC" country="789 East Eisenhower Parkway, Ann Arbor, MI, USA">
        <title>Comparative Genomics and Chromosome Evolution.</title>
        <authorList>
            <person name="Mudd A.B."/>
        </authorList>
    </citation>
    <scope>NUCLEOTIDE SEQUENCE</scope>
    <source>
        <strain evidence="15">HN-11 Male</strain>
        <tissue evidence="15">Kidney and liver</tissue>
    </source>
</reference>
<evidence type="ECO:0000256" key="13">
    <source>
        <dbReference type="SAM" id="Phobius"/>
    </source>
</evidence>
<keyword evidence="3" id="KW-1003">Cell membrane</keyword>
<evidence type="ECO:0000256" key="11">
    <source>
        <dbReference type="ARBA" id="ARBA00023157"/>
    </source>
</evidence>
<dbReference type="SMART" id="SM00369">
    <property type="entry name" value="LRR_TYP"/>
    <property type="match status" value="4"/>
</dbReference>
<keyword evidence="9" id="KW-0406">Ion transport</keyword>
<dbReference type="PRINTS" id="PR00019">
    <property type="entry name" value="LEURICHRPT"/>
</dbReference>
<dbReference type="EMBL" id="WNTK01008423">
    <property type="protein sequence ID" value="KAG9463013.1"/>
    <property type="molecule type" value="Genomic_DNA"/>
</dbReference>
<accession>A0A8J6E9H2</accession>
<dbReference type="FunFam" id="3.80.10.10:FF:000015">
    <property type="entry name" value="Leucine rich repeat containing 38"/>
    <property type="match status" value="1"/>
</dbReference>
<dbReference type="InterPro" id="IPR001611">
    <property type="entry name" value="Leu-rich_rpt"/>
</dbReference>
<comment type="caution">
    <text evidence="15">The sequence shown here is derived from an EMBL/GenBank/DDBJ whole genome shotgun (WGS) entry which is preliminary data.</text>
</comment>
<feature type="domain" description="LRRCT" evidence="14">
    <location>
        <begin position="171"/>
        <end position="224"/>
    </location>
</feature>
<evidence type="ECO:0000256" key="5">
    <source>
        <dbReference type="ARBA" id="ARBA00022692"/>
    </source>
</evidence>
<keyword evidence="5 13" id="KW-0812">Transmembrane</keyword>
<evidence type="ECO:0000256" key="6">
    <source>
        <dbReference type="ARBA" id="ARBA00022729"/>
    </source>
</evidence>
<keyword evidence="11" id="KW-1015">Disulfide bond</keyword>
<keyword evidence="12" id="KW-0407">Ion channel</keyword>
<keyword evidence="16" id="KW-1185">Reference proteome</keyword>
<dbReference type="Gene3D" id="3.80.10.10">
    <property type="entry name" value="Ribonuclease Inhibitor"/>
    <property type="match status" value="1"/>
</dbReference>
<dbReference type="Pfam" id="PF13855">
    <property type="entry name" value="LRR_8"/>
    <property type="match status" value="1"/>
</dbReference>
<dbReference type="SMART" id="SM00082">
    <property type="entry name" value="LRRCT"/>
    <property type="match status" value="1"/>
</dbReference>
<dbReference type="SUPFAM" id="SSF52058">
    <property type="entry name" value="L domain-like"/>
    <property type="match status" value="1"/>
</dbReference>
<evidence type="ECO:0000256" key="2">
    <source>
        <dbReference type="ARBA" id="ARBA00022448"/>
    </source>
</evidence>
<keyword evidence="6" id="KW-0732">Signal</keyword>
<dbReference type="GO" id="GO:0071805">
    <property type="term" value="P:potassium ion transmembrane transport"/>
    <property type="evidence" value="ECO:0007669"/>
    <property type="project" value="UniProtKB-ARBA"/>
</dbReference>
<dbReference type="PANTHER" id="PTHR24369">
    <property type="entry name" value="ANTIGEN BSP, PUTATIVE-RELATED"/>
    <property type="match status" value="1"/>
</dbReference>
<keyword evidence="2" id="KW-0813">Transport</keyword>
<evidence type="ECO:0000256" key="8">
    <source>
        <dbReference type="ARBA" id="ARBA00022989"/>
    </source>
</evidence>
<evidence type="ECO:0000256" key="9">
    <source>
        <dbReference type="ARBA" id="ARBA00023065"/>
    </source>
</evidence>
<organism evidence="15 16">
    <name type="scientific">Eleutherodactylus coqui</name>
    <name type="common">Puerto Rican coqui</name>
    <dbReference type="NCBI Taxonomy" id="57060"/>
    <lineage>
        <taxon>Eukaryota</taxon>
        <taxon>Metazoa</taxon>
        <taxon>Chordata</taxon>
        <taxon>Craniata</taxon>
        <taxon>Vertebrata</taxon>
        <taxon>Euteleostomi</taxon>
        <taxon>Amphibia</taxon>
        <taxon>Batrachia</taxon>
        <taxon>Anura</taxon>
        <taxon>Neobatrachia</taxon>
        <taxon>Hyloidea</taxon>
        <taxon>Eleutherodactylidae</taxon>
        <taxon>Eleutherodactylinae</taxon>
        <taxon>Eleutherodactylus</taxon>
        <taxon>Eleutherodactylus</taxon>
    </lineage>
</organism>
<dbReference type="PROSITE" id="PS51450">
    <property type="entry name" value="LRR"/>
    <property type="match status" value="2"/>
</dbReference>
<evidence type="ECO:0000259" key="14">
    <source>
        <dbReference type="SMART" id="SM00082"/>
    </source>
</evidence>
<keyword evidence="10 13" id="KW-0472">Membrane</keyword>
<dbReference type="InterPro" id="IPR000483">
    <property type="entry name" value="Cys-rich_flank_reg_C"/>
</dbReference>
<evidence type="ECO:0000313" key="16">
    <source>
        <dbReference type="Proteomes" id="UP000770717"/>
    </source>
</evidence>
<sequence>MTLIGLSRPQSSRCPDVCSCSSGVVDCYGRGLYFTPDNLEEGIHTLLLAYNKVTSLKSLSFHKYTNLSRLELHNNLISAIDPQAFKNLQNLSYLDLSSNQLTTLKPEVFKPLSSLKTLNLGNNRIAWLPGNVLEPLGNLTTLYLHNNVLTGLRVDILYHLPALTRLRLDGNPWVCTCDIQYLLCWMIDNAQKVYEKERTLCGVPKYLNQYPIMEIEKGSFDHCQSFFTLYEYLYFLLIGIALFLNSIILCLVTGSLIVFYERLLLKAQRKPQVYKKRTIRKRGSATNGHHLPVCRV</sequence>
<keyword evidence="7" id="KW-0677">Repeat</keyword>